<name>A0A316A2K6_SEDFL</name>
<dbReference type="Pfam" id="PF00378">
    <property type="entry name" value="ECH_1"/>
    <property type="match status" value="1"/>
</dbReference>
<dbReference type="InterPro" id="IPR014748">
    <property type="entry name" value="Enoyl-CoA_hydra_C"/>
</dbReference>
<dbReference type="Gene3D" id="3.90.226.10">
    <property type="entry name" value="2-enoyl-CoA Hydratase, Chain A, domain 1"/>
    <property type="match status" value="1"/>
</dbReference>
<dbReference type="RefSeq" id="WP_109615462.1">
    <property type="nucleotide sequence ID" value="NZ_QGDO01000001.1"/>
</dbReference>
<keyword evidence="3" id="KW-1185">Reference proteome</keyword>
<dbReference type="OrthoDB" id="9775794at2"/>
<dbReference type="AlphaFoldDB" id="A0A316A2K6"/>
<dbReference type="InterPro" id="IPR029045">
    <property type="entry name" value="ClpP/crotonase-like_dom_sf"/>
</dbReference>
<dbReference type="PANTHER" id="PTHR42964">
    <property type="entry name" value="ENOYL-COA HYDRATASE"/>
    <property type="match status" value="1"/>
</dbReference>
<organism evidence="2 3">
    <name type="scientific">Sediminitomix flava</name>
    <dbReference type="NCBI Taxonomy" id="379075"/>
    <lineage>
        <taxon>Bacteria</taxon>
        <taxon>Pseudomonadati</taxon>
        <taxon>Bacteroidota</taxon>
        <taxon>Cytophagia</taxon>
        <taxon>Cytophagales</taxon>
        <taxon>Flammeovirgaceae</taxon>
        <taxon>Sediminitomix</taxon>
    </lineage>
</organism>
<evidence type="ECO:0000313" key="2">
    <source>
        <dbReference type="EMBL" id="PWJ43937.1"/>
    </source>
</evidence>
<comment type="caution">
    <text evidence="2">The sequence shown here is derived from an EMBL/GenBank/DDBJ whole genome shotgun (WGS) entry which is preliminary data.</text>
</comment>
<evidence type="ECO:0000313" key="3">
    <source>
        <dbReference type="Proteomes" id="UP000245535"/>
    </source>
</evidence>
<dbReference type="GO" id="GO:0003824">
    <property type="term" value="F:catalytic activity"/>
    <property type="evidence" value="ECO:0007669"/>
    <property type="project" value="UniProtKB-ARBA"/>
</dbReference>
<accession>A0A316A2K6</accession>
<sequence length="273" mass="30553">MYFTKDQTENIFTYHFAFIELAVKEHALVVTLNRPNKKNALHPVMLNEMAFAFAYAHHHGDIRVVLLQANGDIFCSGADLKAFMGVIEEHDSTVPTAEEEILIGEIFFKCHKPCVVKVQGPVFAGGFLLLAGATQVVAKEGIRLGLPEVKRGLFPFQVMASLMDVMPARKVLDWCLRGYDLPVDEAKELGLVTEIAQESELDEAVNKIVKELSANAPLALHYGIEAYRKLSQGSQSEKHKYLRDMLGKVIQTQDAREGIQAFKEKRNPVWEGK</sequence>
<evidence type="ECO:0000256" key="1">
    <source>
        <dbReference type="ARBA" id="ARBA00005254"/>
    </source>
</evidence>
<gene>
    <name evidence="2" type="ORF">BC781_101287</name>
</gene>
<dbReference type="InterPro" id="IPR001753">
    <property type="entry name" value="Enoyl-CoA_hydra/iso"/>
</dbReference>
<comment type="similarity">
    <text evidence="1">Belongs to the enoyl-CoA hydratase/isomerase family.</text>
</comment>
<dbReference type="PANTHER" id="PTHR42964:SF1">
    <property type="entry name" value="POLYKETIDE BIOSYNTHESIS ENOYL-COA HYDRATASE PKSH-RELATED"/>
    <property type="match status" value="1"/>
</dbReference>
<dbReference type="InterPro" id="IPR051683">
    <property type="entry name" value="Enoyl-CoA_Hydratase/Isomerase"/>
</dbReference>
<dbReference type="Gene3D" id="1.10.12.10">
    <property type="entry name" value="Lyase 2-enoyl-coa Hydratase, Chain A, domain 2"/>
    <property type="match status" value="1"/>
</dbReference>
<dbReference type="SUPFAM" id="SSF52096">
    <property type="entry name" value="ClpP/crotonase"/>
    <property type="match status" value="1"/>
</dbReference>
<dbReference type="Proteomes" id="UP000245535">
    <property type="component" value="Unassembled WGS sequence"/>
</dbReference>
<proteinExistence type="inferred from homology"/>
<dbReference type="CDD" id="cd06558">
    <property type="entry name" value="crotonase-like"/>
    <property type="match status" value="1"/>
</dbReference>
<dbReference type="EMBL" id="QGDO01000001">
    <property type="protein sequence ID" value="PWJ43937.1"/>
    <property type="molecule type" value="Genomic_DNA"/>
</dbReference>
<reference evidence="2 3" key="1">
    <citation type="submission" date="2018-03" db="EMBL/GenBank/DDBJ databases">
        <title>Genomic Encyclopedia of Archaeal and Bacterial Type Strains, Phase II (KMG-II): from individual species to whole genera.</title>
        <authorList>
            <person name="Goeker M."/>
        </authorList>
    </citation>
    <scope>NUCLEOTIDE SEQUENCE [LARGE SCALE GENOMIC DNA]</scope>
    <source>
        <strain evidence="2 3">DSM 28229</strain>
    </source>
</reference>
<protein>
    <submittedName>
        <fullName evidence="2">Enoyl-CoA hydratase/carnithine racemase</fullName>
    </submittedName>
</protein>
<dbReference type="GO" id="GO:0008300">
    <property type="term" value="P:isoprenoid catabolic process"/>
    <property type="evidence" value="ECO:0007669"/>
    <property type="project" value="TreeGrafter"/>
</dbReference>